<dbReference type="Gene3D" id="1.10.245.10">
    <property type="entry name" value="SWIB/MDM2 domain"/>
    <property type="match status" value="1"/>
</dbReference>
<dbReference type="CDD" id="cd10567">
    <property type="entry name" value="SWIB-MDM2_like"/>
    <property type="match status" value="1"/>
</dbReference>
<dbReference type="AlphaFoldDB" id="A0A8J5GIH9"/>
<proteinExistence type="predicted"/>
<evidence type="ECO:0000259" key="1">
    <source>
        <dbReference type="Pfam" id="PF02201"/>
    </source>
</evidence>
<reference evidence="2 3" key="1">
    <citation type="submission" date="2020-08" db="EMBL/GenBank/DDBJ databases">
        <title>Plant Genome Project.</title>
        <authorList>
            <person name="Zhang R.-G."/>
        </authorList>
    </citation>
    <scope>NUCLEOTIDE SEQUENCE [LARGE SCALE GENOMIC DNA]</scope>
    <source>
        <tissue evidence="2">Rhizome</tissue>
    </source>
</reference>
<evidence type="ECO:0000313" key="3">
    <source>
        <dbReference type="Proteomes" id="UP000734854"/>
    </source>
</evidence>
<sequence>MATAKGGSKEESAKVVAKGVVKPKGAFHWPLPLYPAMSKFLGIPEITLVDAVKKIWEHIKANQLQIVMLIQDVHNYCGKRAYEDVDESRDDKIDEDEFKEEQNYVACLIHMLYNDDLEEMLKIQRSNQMCNYYSRLNEAWVKQFNLKAMWKALMGQSGIF</sequence>
<dbReference type="InterPro" id="IPR036885">
    <property type="entry name" value="SWIB_MDM2_dom_sf"/>
</dbReference>
<dbReference type="SUPFAM" id="SSF47592">
    <property type="entry name" value="SWIB/MDM2 domain"/>
    <property type="match status" value="1"/>
</dbReference>
<dbReference type="EMBL" id="JACMSC010000009">
    <property type="protein sequence ID" value="KAG6506731.1"/>
    <property type="molecule type" value="Genomic_DNA"/>
</dbReference>
<accession>A0A8J5GIH9</accession>
<protein>
    <recommendedName>
        <fullName evidence="1">DM2 domain-containing protein</fullName>
    </recommendedName>
</protein>
<dbReference type="Pfam" id="PF02201">
    <property type="entry name" value="SWIB"/>
    <property type="match status" value="1"/>
</dbReference>
<name>A0A8J5GIH9_ZINOF</name>
<organism evidence="2 3">
    <name type="scientific">Zingiber officinale</name>
    <name type="common">Ginger</name>
    <name type="synonym">Amomum zingiber</name>
    <dbReference type="NCBI Taxonomy" id="94328"/>
    <lineage>
        <taxon>Eukaryota</taxon>
        <taxon>Viridiplantae</taxon>
        <taxon>Streptophyta</taxon>
        <taxon>Embryophyta</taxon>
        <taxon>Tracheophyta</taxon>
        <taxon>Spermatophyta</taxon>
        <taxon>Magnoliopsida</taxon>
        <taxon>Liliopsida</taxon>
        <taxon>Zingiberales</taxon>
        <taxon>Zingiberaceae</taxon>
        <taxon>Zingiber</taxon>
    </lineage>
</organism>
<keyword evidence="3" id="KW-1185">Reference proteome</keyword>
<dbReference type="Proteomes" id="UP000734854">
    <property type="component" value="Unassembled WGS sequence"/>
</dbReference>
<comment type="caution">
    <text evidence="2">The sequence shown here is derived from an EMBL/GenBank/DDBJ whole genome shotgun (WGS) entry which is preliminary data.</text>
</comment>
<dbReference type="InterPro" id="IPR018247">
    <property type="entry name" value="EF_Hand_1_Ca_BS"/>
</dbReference>
<dbReference type="InterPro" id="IPR003121">
    <property type="entry name" value="SWIB_MDM2_domain"/>
</dbReference>
<evidence type="ECO:0000313" key="2">
    <source>
        <dbReference type="EMBL" id="KAG6506731.1"/>
    </source>
</evidence>
<dbReference type="PROSITE" id="PS00018">
    <property type="entry name" value="EF_HAND_1"/>
    <property type="match status" value="1"/>
</dbReference>
<feature type="domain" description="DM2" evidence="1">
    <location>
        <begin position="31"/>
        <end position="65"/>
    </location>
</feature>
<gene>
    <name evidence="2" type="ORF">ZIOFF_032058</name>
</gene>